<reference evidence="3 4" key="1">
    <citation type="submission" date="2017-09" db="EMBL/GenBank/DDBJ databases">
        <title>Depth-based differentiation of microbial function through sediment-hosted aquifers and enrichment of novel symbionts in the deep terrestrial subsurface.</title>
        <authorList>
            <person name="Probst A.J."/>
            <person name="Ladd B."/>
            <person name="Jarett J.K."/>
            <person name="Geller-Mcgrath D.E."/>
            <person name="Sieber C.M."/>
            <person name="Emerson J.B."/>
            <person name="Anantharaman K."/>
            <person name="Thomas B.C."/>
            <person name="Malmstrom R."/>
            <person name="Stieglmeier M."/>
            <person name="Klingl A."/>
            <person name="Woyke T."/>
            <person name="Ryan C.M."/>
            <person name="Banfield J.F."/>
        </authorList>
    </citation>
    <scope>NUCLEOTIDE SEQUENCE [LARGE SCALE GENOMIC DNA]</scope>
    <source>
        <strain evidence="3">CG22_combo_CG10-13_8_21_14_all_36_13</strain>
    </source>
</reference>
<evidence type="ECO:0000256" key="1">
    <source>
        <dbReference type="SAM" id="Phobius"/>
    </source>
</evidence>
<evidence type="ECO:0000313" key="4">
    <source>
        <dbReference type="Proteomes" id="UP000231143"/>
    </source>
</evidence>
<protein>
    <recommendedName>
        <fullName evidence="2">Zinc-ribbon domain-containing protein</fullName>
    </recommendedName>
</protein>
<accession>A0A2H0DZ61</accession>
<proteinExistence type="predicted"/>
<keyword evidence="1" id="KW-1133">Transmembrane helix</keyword>
<name>A0A2H0DZ61_9BACT</name>
<gene>
    <name evidence="3" type="ORF">COW81_00095</name>
</gene>
<feature type="transmembrane region" description="Helical" evidence="1">
    <location>
        <begin position="92"/>
        <end position="120"/>
    </location>
</feature>
<feature type="transmembrane region" description="Helical" evidence="1">
    <location>
        <begin position="53"/>
        <end position="72"/>
    </location>
</feature>
<dbReference type="Pfam" id="PF13240">
    <property type="entry name" value="Zn_Ribbon_1"/>
    <property type="match status" value="1"/>
</dbReference>
<dbReference type="Proteomes" id="UP000231143">
    <property type="component" value="Unassembled WGS sequence"/>
</dbReference>
<keyword evidence="1" id="KW-0812">Transmembrane</keyword>
<sequence length="132" mass="15588">MYCENCGNKLDTSHRFCTSCGHTAETTKTSSKQKTNHKEVLSGERWWHRLLKVAYLFIYLQVLWIVPTVWSVNSSGYNIYSRRYEDTYGEAFWYALLALVICVVIIRLVKITTLYVAFGISPKWREEFRKLF</sequence>
<dbReference type="EMBL" id="PCTT01000002">
    <property type="protein sequence ID" value="PIP87462.1"/>
    <property type="molecule type" value="Genomic_DNA"/>
</dbReference>
<feature type="domain" description="Zinc-ribbon" evidence="2">
    <location>
        <begin position="2"/>
        <end position="22"/>
    </location>
</feature>
<comment type="caution">
    <text evidence="3">The sequence shown here is derived from an EMBL/GenBank/DDBJ whole genome shotgun (WGS) entry which is preliminary data.</text>
</comment>
<evidence type="ECO:0000313" key="3">
    <source>
        <dbReference type="EMBL" id="PIP87462.1"/>
    </source>
</evidence>
<dbReference type="AlphaFoldDB" id="A0A2H0DZ61"/>
<evidence type="ECO:0000259" key="2">
    <source>
        <dbReference type="Pfam" id="PF13240"/>
    </source>
</evidence>
<dbReference type="InterPro" id="IPR026870">
    <property type="entry name" value="Zinc_ribbon_dom"/>
</dbReference>
<organism evidence="3 4">
    <name type="scientific">Candidatus Campbellbacteria bacterium CG22_combo_CG10-13_8_21_14_all_36_13</name>
    <dbReference type="NCBI Taxonomy" id="1974529"/>
    <lineage>
        <taxon>Bacteria</taxon>
        <taxon>Candidatus Campbelliibacteriota</taxon>
    </lineage>
</organism>
<keyword evidence="1" id="KW-0472">Membrane</keyword>